<dbReference type="EMBL" id="JBGBPQ010000001">
    <property type="protein sequence ID" value="KAL1529196.1"/>
    <property type="molecule type" value="Genomic_DNA"/>
</dbReference>
<proteinExistence type="predicted"/>
<dbReference type="GO" id="GO:0046872">
    <property type="term" value="F:metal ion binding"/>
    <property type="evidence" value="ECO:0007669"/>
    <property type="project" value="InterPro"/>
</dbReference>
<keyword evidence="2" id="KW-1185">Reference proteome</keyword>
<organism evidence="1 2">
    <name type="scientific">Prymnesium parvum</name>
    <name type="common">Toxic golden alga</name>
    <dbReference type="NCBI Taxonomy" id="97485"/>
    <lineage>
        <taxon>Eukaryota</taxon>
        <taxon>Haptista</taxon>
        <taxon>Haptophyta</taxon>
        <taxon>Prymnesiophyceae</taxon>
        <taxon>Prymnesiales</taxon>
        <taxon>Prymnesiaceae</taxon>
        <taxon>Prymnesium</taxon>
    </lineage>
</organism>
<evidence type="ECO:0000313" key="1">
    <source>
        <dbReference type="EMBL" id="KAL1529196.1"/>
    </source>
</evidence>
<evidence type="ECO:0008006" key="3">
    <source>
        <dbReference type="Google" id="ProtNLM"/>
    </source>
</evidence>
<protein>
    <recommendedName>
        <fullName evidence="3">HMA domain-containing protein</fullName>
    </recommendedName>
</protein>
<dbReference type="Gene3D" id="3.30.70.100">
    <property type="match status" value="1"/>
</dbReference>
<evidence type="ECO:0000313" key="2">
    <source>
        <dbReference type="Proteomes" id="UP001515480"/>
    </source>
</evidence>
<gene>
    <name evidence="1" type="ORF">AB1Y20_000154</name>
</gene>
<comment type="caution">
    <text evidence="1">The sequence shown here is derived from an EMBL/GenBank/DDBJ whole genome shotgun (WGS) entry which is preliminary data.</text>
</comment>
<dbReference type="InterPro" id="IPR036163">
    <property type="entry name" value="HMA_dom_sf"/>
</dbReference>
<sequence>MLNERAQIVLRVTPLSKDDQTSVIEVLHRLEGVRLVEVDSQKQVVKVDGAATDVELLAALNSLGKTAHVITHTRGVAAPPPPSSPTYLKMQLFMRLLGRKVNCCT</sequence>
<dbReference type="AlphaFoldDB" id="A0AB34K864"/>
<accession>A0AB34K864</accession>
<name>A0AB34K864_PRYPA</name>
<reference evidence="1 2" key="1">
    <citation type="journal article" date="2024" name="Science">
        <title>Giant polyketide synthase enzymes in the biosynthesis of giant marine polyether toxins.</title>
        <authorList>
            <person name="Fallon T.R."/>
            <person name="Shende V.V."/>
            <person name="Wierzbicki I.H."/>
            <person name="Pendleton A.L."/>
            <person name="Watervoot N.F."/>
            <person name="Auber R.P."/>
            <person name="Gonzalez D.J."/>
            <person name="Wisecaver J.H."/>
            <person name="Moore B.S."/>
        </authorList>
    </citation>
    <scope>NUCLEOTIDE SEQUENCE [LARGE SCALE GENOMIC DNA]</scope>
    <source>
        <strain evidence="1 2">12B1</strain>
    </source>
</reference>
<dbReference type="Proteomes" id="UP001515480">
    <property type="component" value="Unassembled WGS sequence"/>
</dbReference>
<dbReference type="SUPFAM" id="SSF55008">
    <property type="entry name" value="HMA, heavy metal-associated domain"/>
    <property type="match status" value="1"/>
</dbReference>